<dbReference type="EMBL" id="CADCTD010000050">
    <property type="protein sequence ID" value="CAA9237859.1"/>
    <property type="molecule type" value="Genomic_DNA"/>
</dbReference>
<proteinExistence type="predicted"/>
<organism evidence="2">
    <name type="scientific">uncultured Craurococcus sp</name>
    <dbReference type="NCBI Taxonomy" id="1135998"/>
    <lineage>
        <taxon>Bacteria</taxon>
        <taxon>Pseudomonadati</taxon>
        <taxon>Pseudomonadota</taxon>
        <taxon>Alphaproteobacteria</taxon>
        <taxon>Acetobacterales</taxon>
        <taxon>Acetobacteraceae</taxon>
        <taxon>Craurococcus</taxon>
        <taxon>environmental samples</taxon>
    </lineage>
</organism>
<feature type="non-terminal residue" evidence="2">
    <location>
        <position position="1"/>
    </location>
</feature>
<feature type="region of interest" description="Disordered" evidence="1">
    <location>
        <begin position="1"/>
        <end position="73"/>
    </location>
</feature>
<evidence type="ECO:0000313" key="2">
    <source>
        <dbReference type="EMBL" id="CAA9237859.1"/>
    </source>
</evidence>
<protein>
    <submittedName>
        <fullName evidence="2">Uncharacterized protein</fullName>
    </submittedName>
</protein>
<reference evidence="2" key="1">
    <citation type="submission" date="2020-02" db="EMBL/GenBank/DDBJ databases">
        <authorList>
            <person name="Meier V. D."/>
        </authorList>
    </citation>
    <scope>NUCLEOTIDE SEQUENCE</scope>
    <source>
        <strain evidence="2">AVDCRST_MAG27</strain>
    </source>
</reference>
<dbReference type="AlphaFoldDB" id="A0A6J4I021"/>
<gene>
    <name evidence="2" type="ORF">AVDCRST_MAG27-1400</name>
</gene>
<accession>A0A6J4I021</accession>
<name>A0A6J4I021_9PROT</name>
<feature type="non-terminal residue" evidence="2">
    <location>
        <position position="73"/>
    </location>
</feature>
<evidence type="ECO:0000256" key="1">
    <source>
        <dbReference type="SAM" id="MobiDB-lite"/>
    </source>
</evidence>
<feature type="compositionally biased region" description="Basic residues" evidence="1">
    <location>
        <begin position="1"/>
        <end position="12"/>
    </location>
</feature>
<sequence>GRTRRARRTHRRRLEDRGIPRPAGRRGRCADDPRVDEDGDPGRIPARRHGDVDPRRRGRPGAGGPGRPAARRL</sequence>